<dbReference type="AlphaFoldDB" id="A0AAW2YIE7"/>
<name>A0AAW2YIE7_9EUKA</name>
<accession>A0AAW2YIE7</accession>
<dbReference type="SUPFAM" id="SSF48097">
    <property type="entry name" value="Regulator of G-protein signaling, RGS"/>
    <property type="match status" value="1"/>
</dbReference>
<evidence type="ECO:0000259" key="1">
    <source>
        <dbReference type="PROSITE" id="PS50132"/>
    </source>
</evidence>
<keyword evidence="3" id="KW-1185">Reference proteome</keyword>
<dbReference type="InterPro" id="IPR023393">
    <property type="entry name" value="START-like_dom_sf"/>
</dbReference>
<reference evidence="2 3" key="1">
    <citation type="submission" date="2024-03" db="EMBL/GenBank/DDBJ databases">
        <title>The Acrasis kona genome and developmental transcriptomes reveal deep origins of eukaryotic multicellular pathways.</title>
        <authorList>
            <person name="Sheikh S."/>
            <person name="Fu C.-J."/>
            <person name="Brown M.W."/>
            <person name="Baldauf S.L."/>
        </authorList>
    </citation>
    <scope>NUCLEOTIDE SEQUENCE [LARGE SCALE GENOMIC DNA]</scope>
    <source>
        <strain evidence="2 3">ATCC MYA-3509</strain>
    </source>
</reference>
<dbReference type="EMBL" id="JAOPGA020000092">
    <property type="protein sequence ID" value="KAL0476766.1"/>
    <property type="molecule type" value="Genomic_DNA"/>
</dbReference>
<protein>
    <recommendedName>
        <fullName evidence="1">RGS domain-containing protein</fullName>
    </recommendedName>
</protein>
<dbReference type="Gene3D" id="3.30.530.20">
    <property type="match status" value="1"/>
</dbReference>
<dbReference type="PANTHER" id="PTHR10845">
    <property type="entry name" value="REGULATOR OF G PROTEIN SIGNALING"/>
    <property type="match status" value="1"/>
</dbReference>
<dbReference type="PROSITE" id="PS50132">
    <property type="entry name" value="RGS"/>
    <property type="match status" value="1"/>
</dbReference>
<dbReference type="Proteomes" id="UP001431209">
    <property type="component" value="Unassembled WGS sequence"/>
</dbReference>
<dbReference type="PANTHER" id="PTHR10845:SF192">
    <property type="entry name" value="DOUBLE HIT, ISOFORM B"/>
    <property type="match status" value="1"/>
</dbReference>
<gene>
    <name evidence="2" type="ORF">AKO1_002766</name>
</gene>
<dbReference type="Pfam" id="PF00615">
    <property type="entry name" value="RGS"/>
    <property type="match status" value="1"/>
</dbReference>
<dbReference type="InterPro" id="IPR016137">
    <property type="entry name" value="RGS"/>
</dbReference>
<dbReference type="InterPro" id="IPR044926">
    <property type="entry name" value="RGS_subdomain_2"/>
</dbReference>
<organism evidence="2 3">
    <name type="scientific">Acrasis kona</name>
    <dbReference type="NCBI Taxonomy" id="1008807"/>
    <lineage>
        <taxon>Eukaryota</taxon>
        <taxon>Discoba</taxon>
        <taxon>Heterolobosea</taxon>
        <taxon>Tetramitia</taxon>
        <taxon>Eutetramitia</taxon>
        <taxon>Acrasidae</taxon>
        <taxon>Acrasis</taxon>
    </lineage>
</organism>
<dbReference type="InterPro" id="IPR036305">
    <property type="entry name" value="RGS_sf"/>
</dbReference>
<dbReference type="SMART" id="SM00315">
    <property type="entry name" value="RGS"/>
    <property type="match status" value="1"/>
</dbReference>
<dbReference type="CDD" id="cd07440">
    <property type="entry name" value="RGS"/>
    <property type="match status" value="1"/>
</dbReference>
<evidence type="ECO:0000313" key="3">
    <source>
        <dbReference type="Proteomes" id="UP001431209"/>
    </source>
</evidence>
<dbReference type="SUPFAM" id="SSF55961">
    <property type="entry name" value="Bet v1-like"/>
    <property type="match status" value="1"/>
</dbReference>
<dbReference type="Gene3D" id="1.10.167.10">
    <property type="entry name" value="Regulator of G-protein Signalling 4, domain 2"/>
    <property type="match status" value="1"/>
</dbReference>
<feature type="non-terminal residue" evidence="2">
    <location>
        <position position="1"/>
    </location>
</feature>
<feature type="domain" description="RGS" evidence="1">
    <location>
        <begin position="8"/>
        <end position="122"/>
    </location>
</feature>
<evidence type="ECO:0000313" key="2">
    <source>
        <dbReference type="EMBL" id="KAL0476766.1"/>
    </source>
</evidence>
<proteinExistence type="predicted"/>
<comment type="caution">
    <text evidence="2">The sequence shown here is derived from an EMBL/GenBank/DDBJ whole genome shotgun (WGS) entry which is preliminary data.</text>
</comment>
<sequence length="417" mass="48538">PLHNYEVIFDKTFKDSALQNNYKEYLKQSHSLEPLLFLLDVLKFKMKPSFDGISPIIEKYITEGAKFEINISGEDRRNIMASEDSTEPMNKMFDSAFNAVYRELKSDSFHRYVNSELFKRFIERKGEAYLETISINLTSSSGASKMMPSGFDTCHISDRDLECLVRLNDCVSDWTSLSPTKIGKKERDHYPYVSKHRYLMSDNPKSGQLITKLTGRLNFSAEHFAHCVNDEQNDRFWKVHCPNFKIIGINEEHEYAHATHYSDLVLSKLMRPRDQMLMHTLLYDTERRCYMFFSKTTLAEDKLKYRGPGKYSDVSGFNCLFIYDLGENKCRYCYLIFTDAGLKYMDLVYKLIAKGLSKKMHDQYIEMCAITPTKTSCISQTLEIFRSRYLSTPGAVKTWAQDLLKERDTHSEFTVAP</sequence>